<feature type="domain" description="NlpC/P60" evidence="5">
    <location>
        <begin position="1"/>
        <end position="140"/>
    </location>
</feature>
<dbReference type="InterPro" id="IPR011929">
    <property type="entry name" value="Phage_pept_NlpC/P60"/>
</dbReference>
<evidence type="ECO:0000256" key="3">
    <source>
        <dbReference type="ARBA" id="ARBA00022801"/>
    </source>
</evidence>
<dbReference type="EMBL" id="FMTS01000002">
    <property type="protein sequence ID" value="SCW53659.1"/>
    <property type="molecule type" value="Genomic_DNA"/>
</dbReference>
<dbReference type="Gene3D" id="3.90.1720.10">
    <property type="entry name" value="endopeptidase domain like (from Nostoc punctiforme)"/>
    <property type="match status" value="1"/>
</dbReference>
<dbReference type="AlphaFoldDB" id="A0A1G4RBQ0"/>
<dbReference type="OrthoDB" id="6058745at2"/>
<dbReference type="GO" id="GO:0008234">
    <property type="term" value="F:cysteine-type peptidase activity"/>
    <property type="evidence" value="ECO:0007669"/>
    <property type="project" value="UniProtKB-KW"/>
</dbReference>
<sequence>MIVTEARSWIGTPYQHQASLKGVGCDCIGLVRGVWRAVYGAEPCALPAYSPDWAEVGGDDRLIAGLSAHFGTVDEARPGDVLVFRMKPGAVAKHVAIMSAGEGVGDPAAKIIHAYWGRAVVESWLGPFWRKCVVGAFRYPPSHLPPPSATPALCASR</sequence>
<name>A0A1G4RBQ0_9CAUL</name>
<dbReference type="InterPro" id="IPR038765">
    <property type="entry name" value="Papain-like_cys_pep_sf"/>
</dbReference>
<dbReference type="RefSeq" id="WP_090646457.1">
    <property type="nucleotide sequence ID" value="NZ_CBCRYE010000004.1"/>
</dbReference>
<keyword evidence="4" id="KW-0788">Thiol protease</keyword>
<evidence type="ECO:0000256" key="2">
    <source>
        <dbReference type="ARBA" id="ARBA00022670"/>
    </source>
</evidence>
<dbReference type="STRING" id="260084.SAMN02927928_1711"/>
<evidence type="ECO:0000259" key="5">
    <source>
        <dbReference type="PROSITE" id="PS51935"/>
    </source>
</evidence>
<protein>
    <submittedName>
        <fullName evidence="6">Putative phage cell wall peptidase, NlpC/P60 family</fullName>
    </submittedName>
</protein>
<evidence type="ECO:0000256" key="4">
    <source>
        <dbReference type="ARBA" id="ARBA00022807"/>
    </source>
</evidence>
<dbReference type="InterPro" id="IPR000064">
    <property type="entry name" value="NLP_P60_dom"/>
</dbReference>
<keyword evidence="7" id="KW-1185">Reference proteome</keyword>
<evidence type="ECO:0000256" key="1">
    <source>
        <dbReference type="ARBA" id="ARBA00007074"/>
    </source>
</evidence>
<organism evidence="6 7">
    <name type="scientific">Asticcacaulis taihuensis</name>
    <dbReference type="NCBI Taxonomy" id="260084"/>
    <lineage>
        <taxon>Bacteria</taxon>
        <taxon>Pseudomonadati</taxon>
        <taxon>Pseudomonadota</taxon>
        <taxon>Alphaproteobacteria</taxon>
        <taxon>Caulobacterales</taxon>
        <taxon>Caulobacteraceae</taxon>
        <taxon>Asticcacaulis</taxon>
    </lineage>
</organism>
<proteinExistence type="inferred from homology"/>
<evidence type="ECO:0000313" key="6">
    <source>
        <dbReference type="EMBL" id="SCW53659.1"/>
    </source>
</evidence>
<accession>A0A1G4RBQ0</accession>
<reference evidence="7" key="1">
    <citation type="submission" date="2016-10" db="EMBL/GenBank/DDBJ databases">
        <authorList>
            <person name="Varghese N."/>
            <person name="Submissions S."/>
        </authorList>
    </citation>
    <scope>NUCLEOTIDE SEQUENCE [LARGE SCALE GENOMIC DNA]</scope>
    <source>
        <strain evidence="7">CGMCC 1.3431</strain>
    </source>
</reference>
<dbReference type="GO" id="GO:0006508">
    <property type="term" value="P:proteolysis"/>
    <property type="evidence" value="ECO:0007669"/>
    <property type="project" value="UniProtKB-KW"/>
</dbReference>
<comment type="similarity">
    <text evidence="1">Belongs to the peptidase C40 family.</text>
</comment>
<dbReference type="PROSITE" id="PS51935">
    <property type="entry name" value="NLPC_P60"/>
    <property type="match status" value="1"/>
</dbReference>
<dbReference type="Proteomes" id="UP000199150">
    <property type="component" value="Unassembled WGS sequence"/>
</dbReference>
<dbReference type="SUPFAM" id="SSF54001">
    <property type="entry name" value="Cysteine proteinases"/>
    <property type="match status" value="1"/>
</dbReference>
<dbReference type="Pfam" id="PF00877">
    <property type="entry name" value="NLPC_P60"/>
    <property type="match status" value="1"/>
</dbReference>
<keyword evidence="2" id="KW-0645">Protease</keyword>
<evidence type="ECO:0000313" key="7">
    <source>
        <dbReference type="Proteomes" id="UP000199150"/>
    </source>
</evidence>
<keyword evidence="3" id="KW-0378">Hydrolase</keyword>
<dbReference type="NCBIfam" id="TIGR02219">
    <property type="entry name" value="phage_NlpC_fam"/>
    <property type="match status" value="1"/>
</dbReference>
<gene>
    <name evidence="6" type="ORF">SAMN02927928_1711</name>
</gene>